<dbReference type="InParanoid" id="Q9RRG2"/>
<gene>
    <name evidence="1" type="ordered locus">DR_2530</name>
</gene>
<proteinExistence type="predicted"/>
<dbReference type="PaxDb" id="243230-DR_2530"/>
<evidence type="ECO:0000313" key="1">
    <source>
        <dbReference type="EMBL" id="AAF12074.1"/>
    </source>
</evidence>
<reference evidence="1 2" key="1">
    <citation type="journal article" date="1999" name="Science">
        <title>Genome sequence of the radioresistant bacterium Deinococcus radiodurans R1.</title>
        <authorList>
            <person name="White O."/>
            <person name="Eisen J.A."/>
            <person name="Heidelberg J.F."/>
            <person name="Hickey E.K."/>
            <person name="Peterson J.D."/>
            <person name="Dodson R.J."/>
            <person name="Haft D.H."/>
            <person name="Gwinn M.L."/>
            <person name="Nelson W.C."/>
            <person name="Richardson D.L."/>
            <person name="Moffat K.S."/>
            <person name="Qin H."/>
            <person name="Jiang L."/>
            <person name="Pamphile W."/>
            <person name="Crosby M."/>
            <person name="Shen M."/>
            <person name="Vamathevan J.J."/>
            <person name="Lam P."/>
            <person name="McDonald L."/>
            <person name="Utterback T."/>
            <person name="Zalewski C."/>
            <person name="Makarova K.S."/>
            <person name="Aravind L."/>
            <person name="Daly M.J."/>
            <person name="Minton K.W."/>
            <person name="Fleischmann R.D."/>
            <person name="Ketchum K.A."/>
            <person name="Nelson K.E."/>
            <person name="Salzberg S."/>
            <person name="Smith H.O."/>
            <person name="Venter J.C."/>
            <person name="Fraser C.M."/>
        </authorList>
    </citation>
    <scope>NUCLEOTIDE SEQUENCE [LARGE SCALE GENOMIC DNA]</scope>
    <source>
        <strain evidence="2">ATCC 13939 / DSM 20539 / JCM 16871 / LMG 4051 / NBRC 15346 / NCIMB 9279 / R1 / VKM B-1422</strain>
    </source>
</reference>
<dbReference type="EnsemblBacteria" id="AAF12074">
    <property type="protein sequence ID" value="AAF12074"/>
    <property type="gene ID" value="DR_2530"/>
</dbReference>
<dbReference type="HOGENOM" id="CLU_2218781_0_0_0"/>
<name>Q9RRG2_DEIRA</name>
<sequence length="106" mass="11196">MFMTFCTPPTLPPTRRVTCCTMSSAWVPSRAGASSSPARCRSSAPLDVFRASCTEPKRGRLLTASPICERPSGVWAWAASASSCSGSPRLSARWVRVGSSPATCPS</sequence>
<dbReference type="PIR" id="A75263">
    <property type="entry name" value="A75263"/>
</dbReference>
<evidence type="ECO:0000313" key="2">
    <source>
        <dbReference type="Proteomes" id="UP000002524"/>
    </source>
</evidence>
<dbReference type="KEGG" id="dra:DR_2530"/>
<organism evidence="1 2">
    <name type="scientific">Deinococcus radiodurans (strain ATCC 13939 / DSM 20539 / JCM 16871 / CCUG 27074 / LMG 4051 / NBRC 15346 / NCIMB 9279 / VKM B-1422 / R1)</name>
    <dbReference type="NCBI Taxonomy" id="243230"/>
    <lineage>
        <taxon>Bacteria</taxon>
        <taxon>Thermotogati</taxon>
        <taxon>Deinococcota</taxon>
        <taxon>Deinococci</taxon>
        <taxon>Deinococcales</taxon>
        <taxon>Deinococcaceae</taxon>
        <taxon>Deinococcus</taxon>
    </lineage>
</organism>
<keyword evidence="2" id="KW-1185">Reference proteome</keyword>
<dbReference type="STRING" id="243230.DR_2530"/>
<dbReference type="EMBL" id="AE000513">
    <property type="protein sequence ID" value="AAF12074.1"/>
    <property type="molecule type" value="Genomic_DNA"/>
</dbReference>
<protein>
    <submittedName>
        <fullName evidence="1">Uncharacterized protein</fullName>
    </submittedName>
</protein>
<dbReference type="Proteomes" id="UP000002524">
    <property type="component" value="Chromosome 1"/>
</dbReference>
<accession>Q9RRG2</accession>
<dbReference type="AlphaFoldDB" id="Q9RRG2"/>